<dbReference type="GeneID" id="71987215"/>
<feature type="compositionally biased region" description="Polar residues" evidence="1">
    <location>
        <begin position="1"/>
        <end position="30"/>
    </location>
</feature>
<evidence type="ECO:0000313" key="2">
    <source>
        <dbReference type="EMBL" id="UJO18907.1"/>
    </source>
</evidence>
<organism evidence="2 3">
    <name type="scientific">Passalora fulva</name>
    <name type="common">Tomato leaf mold</name>
    <name type="synonym">Cladosporium fulvum</name>
    <dbReference type="NCBI Taxonomy" id="5499"/>
    <lineage>
        <taxon>Eukaryota</taxon>
        <taxon>Fungi</taxon>
        <taxon>Dikarya</taxon>
        <taxon>Ascomycota</taxon>
        <taxon>Pezizomycotina</taxon>
        <taxon>Dothideomycetes</taxon>
        <taxon>Dothideomycetidae</taxon>
        <taxon>Mycosphaerellales</taxon>
        <taxon>Mycosphaerellaceae</taxon>
        <taxon>Fulvia</taxon>
    </lineage>
</organism>
<dbReference type="AlphaFoldDB" id="A0A9Q8PAI9"/>
<accession>A0A9Q8PAI9</accession>
<dbReference type="Proteomes" id="UP000756132">
    <property type="component" value="Chromosome 6"/>
</dbReference>
<evidence type="ECO:0000256" key="1">
    <source>
        <dbReference type="SAM" id="MobiDB-lite"/>
    </source>
</evidence>
<gene>
    <name evidence="2" type="ORF">CLAFUR5_07337</name>
</gene>
<evidence type="ECO:0000313" key="3">
    <source>
        <dbReference type="Proteomes" id="UP000756132"/>
    </source>
</evidence>
<protein>
    <submittedName>
        <fullName evidence="2">Uncharacterized protein</fullName>
    </submittedName>
</protein>
<feature type="region of interest" description="Disordered" evidence="1">
    <location>
        <begin position="1"/>
        <end position="63"/>
    </location>
</feature>
<reference evidence="2" key="2">
    <citation type="journal article" date="2022" name="Microb. Genom.">
        <title>A chromosome-scale genome assembly of the tomato pathogen Cladosporium fulvum reveals a compartmentalized genome architecture and the presence of a dispensable chromosome.</title>
        <authorList>
            <person name="Zaccaron A.Z."/>
            <person name="Chen L.H."/>
            <person name="Samaras A."/>
            <person name="Stergiopoulos I."/>
        </authorList>
    </citation>
    <scope>NUCLEOTIDE SEQUENCE</scope>
    <source>
        <strain evidence="2">Race5_Kim</strain>
    </source>
</reference>
<dbReference type="EMBL" id="CP090168">
    <property type="protein sequence ID" value="UJO18907.1"/>
    <property type="molecule type" value="Genomic_DNA"/>
</dbReference>
<dbReference type="KEGG" id="ffu:CLAFUR5_07337"/>
<dbReference type="RefSeq" id="XP_047763273.1">
    <property type="nucleotide sequence ID" value="XM_047906485.1"/>
</dbReference>
<reference evidence="2" key="1">
    <citation type="submission" date="2021-12" db="EMBL/GenBank/DDBJ databases">
        <authorList>
            <person name="Zaccaron A."/>
            <person name="Stergiopoulos I."/>
        </authorList>
    </citation>
    <scope>NUCLEOTIDE SEQUENCE</scope>
    <source>
        <strain evidence="2">Race5_Kim</strain>
    </source>
</reference>
<name>A0A9Q8PAI9_PASFU</name>
<sequence>MDETTHTTSFAQTNTTLAFTADTPSSSTNEGFRRLPAWSFRPASPTNNADPSPLVAAPAAGQAALEQATRNLEHLEH</sequence>
<proteinExistence type="predicted"/>
<keyword evidence="3" id="KW-1185">Reference proteome</keyword>
<feature type="compositionally biased region" description="Low complexity" evidence="1">
    <location>
        <begin position="53"/>
        <end position="63"/>
    </location>
</feature>